<proteinExistence type="predicted"/>
<comment type="caution">
    <text evidence="1">The sequence shown here is derived from an EMBL/GenBank/DDBJ whole genome shotgun (WGS) entry which is preliminary data.</text>
</comment>
<evidence type="ECO:0000313" key="1">
    <source>
        <dbReference type="EMBL" id="RFM27937.1"/>
    </source>
</evidence>
<protein>
    <submittedName>
        <fullName evidence="1">Uncharacterized protein</fullName>
    </submittedName>
</protein>
<dbReference type="Proteomes" id="UP000261284">
    <property type="component" value="Unassembled WGS sequence"/>
</dbReference>
<reference evidence="1 2" key="1">
    <citation type="submission" date="2018-08" db="EMBL/GenBank/DDBJ databases">
        <title>Chitinophagaceae sp. K23C18032701, a novel bacterium isolated from forest soil.</title>
        <authorList>
            <person name="Wang C."/>
        </authorList>
    </citation>
    <scope>NUCLEOTIDE SEQUENCE [LARGE SCALE GENOMIC DNA]</scope>
    <source>
        <strain evidence="1 2">K23C18032701</strain>
    </source>
</reference>
<keyword evidence="2" id="KW-1185">Reference proteome</keyword>
<organism evidence="1 2">
    <name type="scientific">Deminuibacter soli</name>
    <dbReference type="NCBI Taxonomy" id="2291815"/>
    <lineage>
        <taxon>Bacteria</taxon>
        <taxon>Pseudomonadati</taxon>
        <taxon>Bacteroidota</taxon>
        <taxon>Chitinophagia</taxon>
        <taxon>Chitinophagales</taxon>
        <taxon>Chitinophagaceae</taxon>
        <taxon>Deminuibacter</taxon>
    </lineage>
</organism>
<gene>
    <name evidence="1" type="ORF">DXN05_10340</name>
</gene>
<sequence>MHGEAKKLHLIEEILKIENDALLAEVETVIARSKLYTVKRRSFKDFAGMMTDSEVTELEKIIEEGCEQINEDDWK</sequence>
<accession>A0A3E1NJ22</accession>
<name>A0A3E1NJ22_9BACT</name>
<dbReference type="OrthoDB" id="770446at2"/>
<dbReference type="RefSeq" id="WP_116847184.1">
    <property type="nucleotide sequence ID" value="NZ_QTJU01000003.1"/>
</dbReference>
<dbReference type="EMBL" id="QTJU01000003">
    <property type="protein sequence ID" value="RFM27937.1"/>
    <property type="molecule type" value="Genomic_DNA"/>
</dbReference>
<evidence type="ECO:0000313" key="2">
    <source>
        <dbReference type="Proteomes" id="UP000261284"/>
    </source>
</evidence>
<dbReference type="AlphaFoldDB" id="A0A3E1NJ22"/>